<proteinExistence type="predicted"/>
<dbReference type="GO" id="GO:0000917">
    <property type="term" value="P:division septum assembly"/>
    <property type="evidence" value="ECO:0007669"/>
    <property type="project" value="UniProtKB-KW"/>
</dbReference>
<dbReference type="Pfam" id="PF04472">
    <property type="entry name" value="SepF"/>
    <property type="match status" value="1"/>
</dbReference>
<protein>
    <submittedName>
        <fullName evidence="5">Cell division protein SepF</fullName>
    </submittedName>
</protein>
<reference evidence="5" key="2">
    <citation type="journal article" date="2021" name="PeerJ">
        <title>Extensive microbial diversity within the chicken gut microbiome revealed by metagenomics and culture.</title>
        <authorList>
            <person name="Gilroy R."/>
            <person name="Ravi A."/>
            <person name="Getino M."/>
            <person name="Pursley I."/>
            <person name="Horton D.L."/>
            <person name="Alikhan N.F."/>
            <person name="Baker D."/>
            <person name="Gharbi K."/>
            <person name="Hall N."/>
            <person name="Watson M."/>
            <person name="Adriaenssens E.M."/>
            <person name="Foster-Nyarko E."/>
            <person name="Jarju S."/>
            <person name="Secka A."/>
            <person name="Antonio M."/>
            <person name="Oren A."/>
            <person name="Chaudhuri R.R."/>
            <person name="La Ragione R."/>
            <person name="Hildebrand F."/>
            <person name="Pallen M.J."/>
        </authorList>
    </citation>
    <scope>NUCLEOTIDE SEQUENCE</scope>
    <source>
        <strain evidence="5">CHK160-1198</strain>
    </source>
</reference>
<dbReference type="Gene3D" id="3.30.110.150">
    <property type="entry name" value="SepF-like protein"/>
    <property type="match status" value="1"/>
</dbReference>
<dbReference type="InterPro" id="IPR007561">
    <property type="entry name" value="Cell_div_SepF/SepF-rel"/>
</dbReference>
<dbReference type="EMBL" id="DVNI01000083">
    <property type="protein sequence ID" value="HIU64398.1"/>
    <property type="molecule type" value="Genomic_DNA"/>
</dbReference>
<dbReference type="InterPro" id="IPR038594">
    <property type="entry name" value="SepF-like_sf"/>
</dbReference>
<accession>A0A9D1MQE8</accession>
<evidence type="ECO:0000256" key="2">
    <source>
        <dbReference type="ARBA" id="ARBA00023210"/>
    </source>
</evidence>
<organism evidence="5 6">
    <name type="scientific">Candidatus Avacidaminococcus intestinavium</name>
    <dbReference type="NCBI Taxonomy" id="2840684"/>
    <lineage>
        <taxon>Bacteria</taxon>
        <taxon>Bacillati</taxon>
        <taxon>Bacillota</taxon>
        <taxon>Negativicutes</taxon>
        <taxon>Acidaminococcales</taxon>
        <taxon>Acidaminococcaceae</taxon>
        <taxon>Acidaminococcaceae incertae sedis</taxon>
        <taxon>Candidatus Avacidaminococcus</taxon>
    </lineage>
</organism>
<comment type="function">
    <text evidence="4">Cell division protein that is part of the divisome complex and is recruited early to the Z-ring. Probably stimulates Z-ring formation, perhaps through the cross-linking of FtsZ protofilaments. Its function overlaps with FtsA.</text>
</comment>
<dbReference type="PANTHER" id="PTHR35798:SF1">
    <property type="entry name" value="CELL DIVISION PROTEIN SEPF"/>
    <property type="match status" value="1"/>
</dbReference>
<dbReference type="PANTHER" id="PTHR35798">
    <property type="entry name" value="CELL DIVISION PROTEIN SEPF"/>
    <property type="match status" value="1"/>
</dbReference>
<evidence type="ECO:0000256" key="4">
    <source>
        <dbReference type="ARBA" id="ARBA00044936"/>
    </source>
</evidence>
<evidence type="ECO:0000256" key="3">
    <source>
        <dbReference type="ARBA" id="ARBA00023306"/>
    </source>
</evidence>
<keyword evidence="3" id="KW-0131">Cell cycle</keyword>
<keyword evidence="1 5" id="KW-0132">Cell division</keyword>
<reference evidence="5" key="1">
    <citation type="submission" date="2020-10" db="EMBL/GenBank/DDBJ databases">
        <authorList>
            <person name="Gilroy R."/>
        </authorList>
    </citation>
    <scope>NUCLEOTIDE SEQUENCE</scope>
    <source>
        <strain evidence="5">CHK160-1198</strain>
    </source>
</reference>
<dbReference type="InterPro" id="IPR023052">
    <property type="entry name" value="Cell_div_SepF"/>
</dbReference>
<dbReference type="AlphaFoldDB" id="A0A9D1MQE8"/>
<gene>
    <name evidence="5" type="ORF">IAB06_05140</name>
</gene>
<keyword evidence="2" id="KW-0717">Septation</keyword>
<evidence type="ECO:0000256" key="1">
    <source>
        <dbReference type="ARBA" id="ARBA00022618"/>
    </source>
</evidence>
<sequence>MNLKSAKKIFWDSEEDMVQGPYLVSSQQSNIIIRTPQKFGDVKNYADALMSGCTVMISYGELDKAVKNRIFDYMNGVSYIIGAQVEMVATDVMIYAPNSVGVEKETVKKSRSWL</sequence>
<name>A0A9D1MQE8_9FIRM</name>
<dbReference type="Proteomes" id="UP000824099">
    <property type="component" value="Unassembled WGS sequence"/>
</dbReference>
<evidence type="ECO:0000313" key="6">
    <source>
        <dbReference type="Proteomes" id="UP000824099"/>
    </source>
</evidence>
<evidence type="ECO:0000313" key="5">
    <source>
        <dbReference type="EMBL" id="HIU64398.1"/>
    </source>
</evidence>
<comment type="caution">
    <text evidence="5">The sequence shown here is derived from an EMBL/GenBank/DDBJ whole genome shotgun (WGS) entry which is preliminary data.</text>
</comment>